<feature type="compositionally biased region" description="Pro residues" evidence="1">
    <location>
        <begin position="149"/>
        <end position="158"/>
    </location>
</feature>
<evidence type="ECO:0000256" key="1">
    <source>
        <dbReference type="SAM" id="MobiDB-lite"/>
    </source>
</evidence>
<evidence type="ECO:0000313" key="4">
    <source>
        <dbReference type="Proteomes" id="UP000727993"/>
    </source>
</evidence>
<dbReference type="InterPro" id="IPR012312">
    <property type="entry name" value="Hemerythrin-like"/>
</dbReference>
<reference evidence="3 4" key="1">
    <citation type="submission" date="2020-10" db="EMBL/GenBank/DDBJ databases">
        <title>Connecting structure to function with the recovery of over 1000 high-quality activated sludge metagenome-assembled genomes encoding full-length rRNA genes using long-read sequencing.</title>
        <authorList>
            <person name="Singleton C.M."/>
            <person name="Petriglieri F."/>
            <person name="Kristensen J.M."/>
            <person name="Kirkegaard R.H."/>
            <person name="Michaelsen T.Y."/>
            <person name="Andersen M.H."/>
            <person name="Karst S.M."/>
            <person name="Dueholm M.S."/>
            <person name="Nielsen P.H."/>
            <person name="Albertsen M."/>
        </authorList>
    </citation>
    <scope>NUCLEOTIDE SEQUENCE [LARGE SCALE GENOMIC DNA]</scope>
    <source>
        <strain evidence="3">Lyne_18-Q3-R50-59_MAXAC.006</strain>
    </source>
</reference>
<accession>A0A936N9K1</accession>
<gene>
    <name evidence="3" type="ORF">IPN02_00855</name>
</gene>
<proteinExistence type="predicted"/>
<evidence type="ECO:0000313" key="3">
    <source>
        <dbReference type="EMBL" id="MBK9295433.1"/>
    </source>
</evidence>
<sequence length="180" mass="20426">MTDAITQLKDDHEKVEKLFKKYEDTTDRAIKTRRKLVDQIIEELSTHAAIEEQVFYPISRVLSDEAHDQTLEGLEEHHLVKITLAELETLDPTDERFHPKVTVLMENVRHHVEEEENDLFPMMRETFGRNDMSDLGAALDEARSTAPTRPHPASPDAPPANLVTGLVAGIIDRIRDSIPG</sequence>
<evidence type="ECO:0000259" key="2">
    <source>
        <dbReference type="Pfam" id="PF01814"/>
    </source>
</evidence>
<dbReference type="Pfam" id="PF01814">
    <property type="entry name" value="Hemerythrin"/>
    <property type="match status" value="1"/>
</dbReference>
<feature type="region of interest" description="Disordered" evidence="1">
    <location>
        <begin position="141"/>
        <end position="161"/>
    </location>
</feature>
<protein>
    <submittedName>
        <fullName evidence="3">Hemerythrin domain-containing protein</fullName>
    </submittedName>
</protein>
<feature type="domain" description="Hemerythrin-like" evidence="2">
    <location>
        <begin position="4"/>
        <end position="122"/>
    </location>
</feature>
<dbReference type="Proteomes" id="UP000727993">
    <property type="component" value="Unassembled WGS sequence"/>
</dbReference>
<dbReference type="EMBL" id="JADJZA010000001">
    <property type="protein sequence ID" value="MBK9295433.1"/>
    <property type="molecule type" value="Genomic_DNA"/>
</dbReference>
<dbReference type="PANTHER" id="PTHR35585">
    <property type="entry name" value="HHE DOMAIN PROTEIN (AFU_ORTHOLOGUE AFUA_4G00730)"/>
    <property type="match status" value="1"/>
</dbReference>
<dbReference type="AlphaFoldDB" id="A0A936N9K1"/>
<organism evidence="3 4">
    <name type="scientific">Candidatus Neomicrothrix subdominans</name>
    <dbReference type="NCBI Taxonomy" id="2954438"/>
    <lineage>
        <taxon>Bacteria</taxon>
        <taxon>Bacillati</taxon>
        <taxon>Actinomycetota</taxon>
        <taxon>Acidimicrobiia</taxon>
        <taxon>Acidimicrobiales</taxon>
        <taxon>Microthrixaceae</taxon>
        <taxon>Candidatus Neomicrothrix</taxon>
    </lineage>
</organism>
<dbReference type="PANTHER" id="PTHR35585:SF1">
    <property type="entry name" value="HHE DOMAIN PROTEIN (AFU_ORTHOLOGUE AFUA_4G00730)"/>
    <property type="match status" value="1"/>
</dbReference>
<comment type="caution">
    <text evidence="3">The sequence shown here is derived from an EMBL/GenBank/DDBJ whole genome shotgun (WGS) entry which is preliminary data.</text>
</comment>
<name>A0A936N9K1_9ACTN</name>
<dbReference type="Gene3D" id="1.20.120.520">
    <property type="entry name" value="nmb1532 protein domain like"/>
    <property type="match status" value="1"/>
</dbReference>
<dbReference type="CDD" id="cd12108">
    <property type="entry name" value="Hr-like"/>
    <property type="match status" value="1"/>
</dbReference>